<comment type="caution">
    <text evidence="1">The sequence shown here is derived from an EMBL/GenBank/DDBJ whole genome shotgun (WGS) entry which is preliminary data.</text>
</comment>
<reference evidence="1 2" key="1">
    <citation type="submission" date="2014-02" db="EMBL/GenBank/DDBJ databases">
        <title>The genome sequence of Colletotrichum salicis CBS 607.94.</title>
        <authorList>
            <person name="Baroncelli R."/>
            <person name="Thon M.R."/>
        </authorList>
    </citation>
    <scope>NUCLEOTIDE SEQUENCE [LARGE SCALE GENOMIC DNA]</scope>
    <source>
        <strain evidence="1 2">CBS 607.94</strain>
    </source>
</reference>
<dbReference type="EMBL" id="JFFI01002198">
    <property type="protein sequence ID" value="KXH40164.1"/>
    <property type="molecule type" value="Genomic_DNA"/>
</dbReference>
<accession>A0A135SW62</accession>
<evidence type="ECO:0000313" key="2">
    <source>
        <dbReference type="Proteomes" id="UP000070121"/>
    </source>
</evidence>
<keyword evidence="2" id="KW-1185">Reference proteome</keyword>
<protein>
    <submittedName>
        <fullName evidence="1">Uncharacterized protein</fullName>
    </submittedName>
</protein>
<dbReference type="Proteomes" id="UP000070121">
    <property type="component" value="Unassembled WGS sequence"/>
</dbReference>
<organism evidence="1 2">
    <name type="scientific">Colletotrichum salicis</name>
    <dbReference type="NCBI Taxonomy" id="1209931"/>
    <lineage>
        <taxon>Eukaryota</taxon>
        <taxon>Fungi</taxon>
        <taxon>Dikarya</taxon>
        <taxon>Ascomycota</taxon>
        <taxon>Pezizomycotina</taxon>
        <taxon>Sordariomycetes</taxon>
        <taxon>Hypocreomycetidae</taxon>
        <taxon>Glomerellales</taxon>
        <taxon>Glomerellaceae</taxon>
        <taxon>Colletotrichum</taxon>
        <taxon>Colletotrichum acutatum species complex</taxon>
    </lineage>
</organism>
<gene>
    <name evidence="1" type="ORF">CSAL01_09638</name>
</gene>
<dbReference type="AlphaFoldDB" id="A0A135SW62"/>
<sequence length="185" mass="19385">MSENNFWRSSKWFAKPVEKPSFGSSYTELAFEFVFKVVRFDVLPSGHAGALRGWSEAVSSRKACLGRHSNICQRASSKQETVSWISAAGFNRSIAAGSSNTPTLTNLNGGRRPIGPERDAAVSAKVVDDLVAAVRCAGVICRCALVAREGGGGWDEDAYAKGAAGDFPAVEAVAGGLGCGLVNGI</sequence>
<name>A0A135SW62_9PEZI</name>
<evidence type="ECO:0000313" key="1">
    <source>
        <dbReference type="EMBL" id="KXH40164.1"/>
    </source>
</evidence>
<proteinExistence type="predicted"/>